<dbReference type="OrthoDB" id="10005182at2759"/>
<evidence type="ECO:0000313" key="4">
    <source>
        <dbReference type="Proteomes" id="UP000663828"/>
    </source>
</evidence>
<proteinExistence type="predicted"/>
<evidence type="ECO:0000256" key="1">
    <source>
        <dbReference type="SAM" id="Phobius"/>
    </source>
</evidence>
<dbReference type="Proteomes" id="UP000663852">
    <property type="component" value="Unassembled WGS sequence"/>
</dbReference>
<name>A0A814P8W4_ADIRI</name>
<reference evidence="2" key="1">
    <citation type="submission" date="2021-02" db="EMBL/GenBank/DDBJ databases">
        <authorList>
            <person name="Nowell W R."/>
        </authorList>
    </citation>
    <scope>NUCLEOTIDE SEQUENCE</scope>
</reference>
<keyword evidence="1" id="KW-0812">Transmembrane</keyword>
<protein>
    <submittedName>
        <fullName evidence="2">Uncharacterized protein</fullName>
    </submittedName>
</protein>
<dbReference type="EMBL" id="CAJNOJ010000190">
    <property type="protein sequence ID" value="CAF1267395.1"/>
    <property type="molecule type" value="Genomic_DNA"/>
</dbReference>
<gene>
    <name evidence="3" type="ORF">EDS130_LOCUS28848</name>
    <name evidence="2" type="ORF">XAT740_LOCUS18375</name>
</gene>
<accession>A0A814P8W4</accession>
<comment type="caution">
    <text evidence="2">The sequence shown here is derived from an EMBL/GenBank/DDBJ whole genome shotgun (WGS) entry which is preliminary data.</text>
</comment>
<sequence>MISAMSNANEQCDENIFVLISSRTVFLFDGNPPSVIYETKSNTTIEQGLFHRRTNTILLLLNEFNATYSIASLNTLDTLHTYWKEKLSIRAYSSAVHLSLGQRYLHLFDPRTLLMQTFTLPLSSSVFKQNYLLNLPKTERALGFLIDENFRNAWMLYQTKHFHQLHVCQLETSSCQLLVNIYNLISPIKMFINWKSEQFYIHSQNYLMIFEYSHNQTDYSMHYSNLSTVNQFLTLCESLNRIEYISTDQREVCYGTCEQLPWISDDTSDIHTVQRLPTLSNIFRCSKQRRISKIVLLVLILIDLLVLAGVTVWCAYKHILSPPVTKQLSCGTISTIEKDFITYF</sequence>
<dbReference type="AlphaFoldDB" id="A0A814P8W4"/>
<feature type="transmembrane region" description="Helical" evidence="1">
    <location>
        <begin position="294"/>
        <end position="316"/>
    </location>
</feature>
<dbReference type="EMBL" id="CAJNOR010001226">
    <property type="protein sequence ID" value="CAF1101454.1"/>
    <property type="molecule type" value="Genomic_DNA"/>
</dbReference>
<organism evidence="2 4">
    <name type="scientific">Adineta ricciae</name>
    <name type="common">Rotifer</name>
    <dbReference type="NCBI Taxonomy" id="249248"/>
    <lineage>
        <taxon>Eukaryota</taxon>
        <taxon>Metazoa</taxon>
        <taxon>Spiralia</taxon>
        <taxon>Gnathifera</taxon>
        <taxon>Rotifera</taxon>
        <taxon>Eurotatoria</taxon>
        <taxon>Bdelloidea</taxon>
        <taxon>Adinetida</taxon>
        <taxon>Adinetidae</taxon>
        <taxon>Adineta</taxon>
    </lineage>
</organism>
<evidence type="ECO:0000313" key="2">
    <source>
        <dbReference type="EMBL" id="CAF1101454.1"/>
    </source>
</evidence>
<dbReference type="Proteomes" id="UP000663828">
    <property type="component" value="Unassembled WGS sequence"/>
</dbReference>
<keyword evidence="4" id="KW-1185">Reference proteome</keyword>
<evidence type="ECO:0000313" key="3">
    <source>
        <dbReference type="EMBL" id="CAF1267395.1"/>
    </source>
</evidence>
<keyword evidence="1" id="KW-1133">Transmembrane helix</keyword>
<keyword evidence="1" id="KW-0472">Membrane</keyword>